<evidence type="ECO:0000259" key="9">
    <source>
        <dbReference type="PROSITE" id="PS50011"/>
    </source>
</evidence>
<dbReference type="GO" id="GO:0007165">
    <property type="term" value="P:signal transduction"/>
    <property type="evidence" value="ECO:0007669"/>
    <property type="project" value="TreeGrafter"/>
</dbReference>
<dbReference type="EMBL" id="MU167284">
    <property type="protein sequence ID" value="KAG0145038.1"/>
    <property type="molecule type" value="Genomic_DNA"/>
</dbReference>
<dbReference type="InterPro" id="IPR017441">
    <property type="entry name" value="Protein_kinase_ATP_BS"/>
</dbReference>
<evidence type="ECO:0000256" key="4">
    <source>
        <dbReference type="ARBA" id="ARBA00022777"/>
    </source>
</evidence>
<keyword evidence="11" id="KW-1185">Reference proteome</keyword>
<dbReference type="PROSITE" id="PS50011">
    <property type="entry name" value="PROTEIN_KINASE_DOM"/>
    <property type="match status" value="1"/>
</dbReference>
<feature type="binding site" evidence="6">
    <location>
        <position position="35"/>
    </location>
    <ligand>
        <name>ATP</name>
        <dbReference type="ChEBI" id="CHEBI:30616"/>
    </ligand>
</feature>
<dbReference type="SUPFAM" id="SSF56112">
    <property type="entry name" value="Protein kinase-like (PK-like)"/>
    <property type="match status" value="1"/>
</dbReference>
<dbReference type="GO" id="GO:0005524">
    <property type="term" value="F:ATP binding"/>
    <property type="evidence" value="ECO:0007669"/>
    <property type="project" value="UniProtKB-UniRule"/>
</dbReference>
<keyword evidence="5 6" id="KW-0067">ATP-binding</keyword>
<dbReference type="PROSITE" id="PS00108">
    <property type="entry name" value="PROTEIN_KINASE_ST"/>
    <property type="match status" value="1"/>
</dbReference>
<keyword evidence="8" id="KW-0812">Transmembrane</keyword>
<evidence type="ECO:0000256" key="1">
    <source>
        <dbReference type="ARBA" id="ARBA00022527"/>
    </source>
</evidence>
<evidence type="ECO:0000256" key="3">
    <source>
        <dbReference type="ARBA" id="ARBA00022741"/>
    </source>
</evidence>
<keyword evidence="1 7" id="KW-0723">Serine/threonine-protein kinase</keyword>
<dbReference type="GO" id="GO:0005737">
    <property type="term" value="C:cytoplasm"/>
    <property type="evidence" value="ECO:0007669"/>
    <property type="project" value="TreeGrafter"/>
</dbReference>
<dbReference type="InterPro" id="IPR011009">
    <property type="entry name" value="Kinase-like_dom_sf"/>
</dbReference>
<evidence type="ECO:0000256" key="2">
    <source>
        <dbReference type="ARBA" id="ARBA00022679"/>
    </source>
</evidence>
<keyword evidence="8" id="KW-1133">Transmembrane helix</keyword>
<dbReference type="Pfam" id="PF00069">
    <property type="entry name" value="Pkinase"/>
    <property type="match status" value="1"/>
</dbReference>
<reference evidence="10" key="1">
    <citation type="submission" date="2013-11" db="EMBL/GenBank/DDBJ databases">
        <title>Genome sequence of the fusiform rust pathogen reveals effectors for host alternation and coevolution with pine.</title>
        <authorList>
            <consortium name="DOE Joint Genome Institute"/>
            <person name="Smith K."/>
            <person name="Pendleton A."/>
            <person name="Kubisiak T."/>
            <person name="Anderson C."/>
            <person name="Salamov A."/>
            <person name="Aerts A."/>
            <person name="Riley R."/>
            <person name="Clum A."/>
            <person name="Lindquist E."/>
            <person name="Ence D."/>
            <person name="Campbell M."/>
            <person name="Kronenberg Z."/>
            <person name="Feau N."/>
            <person name="Dhillon B."/>
            <person name="Hamelin R."/>
            <person name="Burleigh J."/>
            <person name="Smith J."/>
            <person name="Yandell M."/>
            <person name="Nelson C."/>
            <person name="Grigoriev I."/>
            <person name="Davis J."/>
        </authorList>
    </citation>
    <scope>NUCLEOTIDE SEQUENCE</scope>
    <source>
        <strain evidence="10">G11</strain>
    </source>
</reference>
<dbReference type="CDD" id="cd14008">
    <property type="entry name" value="STKc_LKB1_CaMKK"/>
    <property type="match status" value="1"/>
</dbReference>
<gene>
    <name evidence="10" type="ORF">CROQUDRAFT_707322</name>
</gene>
<evidence type="ECO:0000313" key="10">
    <source>
        <dbReference type="EMBL" id="KAG0145038.1"/>
    </source>
</evidence>
<dbReference type="InterPro" id="IPR000719">
    <property type="entry name" value="Prot_kinase_dom"/>
</dbReference>
<organism evidence="10 11">
    <name type="scientific">Cronartium quercuum f. sp. fusiforme G11</name>
    <dbReference type="NCBI Taxonomy" id="708437"/>
    <lineage>
        <taxon>Eukaryota</taxon>
        <taxon>Fungi</taxon>
        <taxon>Dikarya</taxon>
        <taxon>Basidiomycota</taxon>
        <taxon>Pucciniomycotina</taxon>
        <taxon>Pucciniomycetes</taxon>
        <taxon>Pucciniales</taxon>
        <taxon>Coleosporiaceae</taxon>
        <taxon>Cronartium</taxon>
    </lineage>
</organism>
<accession>A0A9P6NJ92</accession>
<feature type="non-terminal residue" evidence="10">
    <location>
        <position position="1"/>
    </location>
</feature>
<keyword evidence="3 6" id="KW-0547">Nucleotide-binding</keyword>
<sequence>ELGRGSFGAVQLAVDAETGLEYAVKEFSKRRLIKKYGQQQQQDDGLWLIRNEVAIMKKVKHPNIVKLREVLDVVGEDSLYMVLEYCRGGPLIVLKEDNSLPIDMCRKYFRQLIIGIDYLHRNMIIHHDIKPDNILLSSDRKQIKIADFGISAIFNKQLENNQVKQIIGSPAFLSPELILEGKSGTESDIWAMGLFISLFFFLHIVHSVRGGDSSVRWRDLYKEVS</sequence>
<dbReference type="PROSITE" id="PS00107">
    <property type="entry name" value="PROTEIN_KINASE_ATP"/>
    <property type="match status" value="1"/>
</dbReference>
<evidence type="ECO:0000256" key="8">
    <source>
        <dbReference type="SAM" id="Phobius"/>
    </source>
</evidence>
<dbReference type="GO" id="GO:0004674">
    <property type="term" value="F:protein serine/threonine kinase activity"/>
    <property type="evidence" value="ECO:0007669"/>
    <property type="project" value="UniProtKB-KW"/>
</dbReference>
<evidence type="ECO:0000256" key="7">
    <source>
        <dbReference type="RuleBase" id="RU000304"/>
    </source>
</evidence>
<feature type="domain" description="Protein kinase" evidence="9">
    <location>
        <begin position="1"/>
        <end position="225"/>
    </location>
</feature>
<dbReference type="Gene3D" id="1.10.510.10">
    <property type="entry name" value="Transferase(Phosphotransferase) domain 1"/>
    <property type="match status" value="1"/>
</dbReference>
<dbReference type="Proteomes" id="UP000886653">
    <property type="component" value="Unassembled WGS sequence"/>
</dbReference>
<protein>
    <recommendedName>
        <fullName evidence="9">Protein kinase domain-containing protein</fullName>
    </recommendedName>
</protein>
<keyword evidence="4" id="KW-0418">Kinase</keyword>
<dbReference type="PANTHER" id="PTHR43895">
    <property type="entry name" value="CALCIUM/CALMODULIN-DEPENDENT PROTEIN KINASE KINASE-RELATED"/>
    <property type="match status" value="1"/>
</dbReference>
<dbReference type="PANTHER" id="PTHR43895:SF150">
    <property type="entry name" value="SERINE_THREONINE-PROTEIN KINASE STK11"/>
    <property type="match status" value="1"/>
</dbReference>
<keyword evidence="2" id="KW-0808">Transferase</keyword>
<dbReference type="SMART" id="SM00220">
    <property type="entry name" value="S_TKc"/>
    <property type="match status" value="1"/>
</dbReference>
<evidence type="ECO:0000256" key="5">
    <source>
        <dbReference type="ARBA" id="ARBA00022840"/>
    </source>
</evidence>
<feature type="transmembrane region" description="Helical" evidence="8">
    <location>
        <begin position="189"/>
        <end position="208"/>
    </location>
</feature>
<comment type="similarity">
    <text evidence="7">Belongs to the protein kinase superfamily.</text>
</comment>
<keyword evidence="8" id="KW-0472">Membrane</keyword>
<dbReference type="InterPro" id="IPR008271">
    <property type="entry name" value="Ser/Thr_kinase_AS"/>
</dbReference>
<evidence type="ECO:0000256" key="6">
    <source>
        <dbReference type="PROSITE-ProRule" id="PRU10141"/>
    </source>
</evidence>
<comment type="caution">
    <text evidence="10">The sequence shown here is derived from an EMBL/GenBank/DDBJ whole genome shotgun (WGS) entry which is preliminary data.</text>
</comment>
<proteinExistence type="inferred from homology"/>
<evidence type="ECO:0000313" key="11">
    <source>
        <dbReference type="Proteomes" id="UP000886653"/>
    </source>
</evidence>
<dbReference type="AlphaFoldDB" id="A0A9P6NJ92"/>
<dbReference type="OrthoDB" id="68483at2759"/>
<name>A0A9P6NJ92_9BASI</name>